<organism evidence="2 3">
    <name type="scientific">Nonomuraea muscovyensis</name>
    <dbReference type="NCBI Taxonomy" id="1124761"/>
    <lineage>
        <taxon>Bacteria</taxon>
        <taxon>Bacillati</taxon>
        <taxon>Actinomycetota</taxon>
        <taxon>Actinomycetes</taxon>
        <taxon>Streptosporangiales</taxon>
        <taxon>Streptosporangiaceae</taxon>
        <taxon>Nonomuraea</taxon>
    </lineage>
</organism>
<sequence length="293" mass="30855">MTPLERRYRLLLLAYPRAYRAAHGEELLGVLLDCAEPGRTVPEARQAAGLVGGGLGERVRHAARGDAWRDGLHLGVTAVMAAQLAVLLPYAQTVPVWALASAFGLLAVLRGRVWAALAGAALSGAKAMMIATAWQPVDVTLLPVYPGFFAGRPLFAASGPAIVAVGYAVVCCGLLVLAAGDRPRPRSWWWLAAVPPAAWAGPAWMPDGPAPAIGLGRLALEVGVLCLAVWAARKARDARWALAASLYLLVVSAQLAEHLTGLTRQHLAYWGLLAVLTAAAAFVPGDHRRAVLD</sequence>
<comment type="caution">
    <text evidence="2">The sequence shown here is derived from an EMBL/GenBank/DDBJ whole genome shotgun (WGS) entry which is preliminary data.</text>
</comment>
<feature type="transmembrane region" description="Helical" evidence="1">
    <location>
        <begin position="188"/>
        <end position="205"/>
    </location>
</feature>
<feature type="transmembrane region" description="Helical" evidence="1">
    <location>
        <begin position="267"/>
        <end position="285"/>
    </location>
</feature>
<feature type="transmembrane region" description="Helical" evidence="1">
    <location>
        <begin position="114"/>
        <end position="134"/>
    </location>
</feature>
<gene>
    <name evidence="2" type="ORF">FHU36_006093</name>
</gene>
<dbReference type="AlphaFoldDB" id="A0A7X0EZ86"/>
<feature type="transmembrane region" description="Helical" evidence="1">
    <location>
        <begin position="238"/>
        <end position="255"/>
    </location>
</feature>
<keyword evidence="1" id="KW-0472">Membrane</keyword>
<protein>
    <submittedName>
        <fullName evidence="2">Uncharacterized protein</fullName>
    </submittedName>
</protein>
<keyword evidence="1" id="KW-1133">Transmembrane helix</keyword>
<keyword evidence="1" id="KW-0812">Transmembrane</keyword>
<reference evidence="2 3" key="1">
    <citation type="submission" date="2020-08" db="EMBL/GenBank/DDBJ databases">
        <title>Sequencing the genomes of 1000 actinobacteria strains.</title>
        <authorList>
            <person name="Klenk H.-P."/>
        </authorList>
    </citation>
    <scope>NUCLEOTIDE SEQUENCE [LARGE SCALE GENOMIC DNA]</scope>
    <source>
        <strain evidence="2 3">DSM 45913</strain>
    </source>
</reference>
<feature type="transmembrane region" description="Helical" evidence="1">
    <location>
        <begin position="94"/>
        <end position="109"/>
    </location>
</feature>
<evidence type="ECO:0000313" key="2">
    <source>
        <dbReference type="EMBL" id="MBB6349548.1"/>
    </source>
</evidence>
<proteinExistence type="predicted"/>
<evidence type="ECO:0000313" key="3">
    <source>
        <dbReference type="Proteomes" id="UP000583800"/>
    </source>
</evidence>
<accession>A0A7X0EZ86</accession>
<feature type="transmembrane region" description="Helical" evidence="1">
    <location>
        <begin position="211"/>
        <end position="231"/>
    </location>
</feature>
<keyword evidence="3" id="KW-1185">Reference proteome</keyword>
<name>A0A7X0EZ86_9ACTN</name>
<dbReference type="EMBL" id="JACHJB010000002">
    <property type="protein sequence ID" value="MBB6349548.1"/>
    <property type="molecule type" value="Genomic_DNA"/>
</dbReference>
<dbReference type="RefSeq" id="WP_185087101.1">
    <property type="nucleotide sequence ID" value="NZ_JACHJB010000002.1"/>
</dbReference>
<dbReference type="Proteomes" id="UP000583800">
    <property type="component" value="Unassembled WGS sequence"/>
</dbReference>
<feature type="transmembrane region" description="Helical" evidence="1">
    <location>
        <begin position="154"/>
        <end position="176"/>
    </location>
</feature>
<evidence type="ECO:0000256" key="1">
    <source>
        <dbReference type="SAM" id="Phobius"/>
    </source>
</evidence>